<name>A0A382JEQ5_9ZZZZ</name>
<sequence>QIMKSTEYQFMYAGMYRCKDCGALNSFTSAGTYRCKDCDASNSFTSVPEADDCRSKILLIDEFSNN</sequence>
<protein>
    <submittedName>
        <fullName evidence="1">Uncharacterized protein</fullName>
    </submittedName>
</protein>
<dbReference type="EMBL" id="UINC01073594">
    <property type="protein sequence ID" value="SVC10105.1"/>
    <property type="molecule type" value="Genomic_DNA"/>
</dbReference>
<evidence type="ECO:0000313" key="1">
    <source>
        <dbReference type="EMBL" id="SVC10105.1"/>
    </source>
</evidence>
<gene>
    <name evidence="1" type="ORF">METZ01_LOCUS262959</name>
</gene>
<dbReference type="AlphaFoldDB" id="A0A382JEQ5"/>
<organism evidence="1">
    <name type="scientific">marine metagenome</name>
    <dbReference type="NCBI Taxonomy" id="408172"/>
    <lineage>
        <taxon>unclassified sequences</taxon>
        <taxon>metagenomes</taxon>
        <taxon>ecological metagenomes</taxon>
    </lineage>
</organism>
<reference evidence="1" key="1">
    <citation type="submission" date="2018-05" db="EMBL/GenBank/DDBJ databases">
        <authorList>
            <person name="Lanie J.A."/>
            <person name="Ng W.-L."/>
            <person name="Kazmierczak K.M."/>
            <person name="Andrzejewski T.M."/>
            <person name="Davidsen T.M."/>
            <person name="Wayne K.J."/>
            <person name="Tettelin H."/>
            <person name="Glass J.I."/>
            <person name="Rusch D."/>
            <person name="Podicherti R."/>
            <person name="Tsui H.-C.T."/>
            <person name="Winkler M.E."/>
        </authorList>
    </citation>
    <scope>NUCLEOTIDE SEQUENCE</scope>
</reference>
<feature type="non-terminal residue" evidence="1">
    <location>
        <position position="1"/>
    </location>
</feature>
<proteinExistence type="predicted"/>
<accession>A0A382JEQ5</accession>